<dbReference type="SUPFAM" id="SSF51556">
    <property type="entry name" value="Metallo-dependent hydrolases"/>
    <property type="match status" value="1"/>
</dbReference>
<name>A0ABY4FUB3_9MICO</name>
<gene>
    <name evidence="2" type="ORF">MUN76_12470</name>
</gene>
<dbReference type="PANTHER" id="PTHR22642">
    <property type="entry name" value="IMIDAZOLONEPROPIONASE"/>
    <property type="match status" value="1"/>
</dbReference>
<dbReference type="Pfam" id="PF07969">
    <property type="entry name" value="Amidohydro_3"/>
    <property type="match status" value="1"/>
</dbReference>
<dbReference type="Gene3D" id="3.20.20.140">
    <property type="entry name" value="Metal-dependent hydrolases"/>
    <property type="match status" value="1"/>
</dbReference>
<dbReference type="Gene3D" id="2.30.40.10">
    <property type="entry name" value="Urease, subunit C, domain 1"/>
    <property type="match status" value="1"/>
</dbReference>
<accession>A0ABY4FUB3</accession>
<dbReference type="RefSeq" id="WP_244685085.1">
    <property type="nucleotide sequence ID" value="NZ_CP095043.1"/>
</dbReference>
<proteinExistence type="predicted"/>
<dbReference type="Proteomes" id="UP000831775">
    <property type="component" value="Chromosome"/>
</dbReference>
<dbReference type="InterPro" id="IPR032466">
    <property type="entry name" value="Metal_Hydrolase"/>
</dbReference>
<reference evidence="2 3" key="1">
    <citation type="submission" date="2022-04" db="EMBL/GenBank/DDBJ databases">
        <title>Leucobacter sp. isolated from rhizosphere of onion.</title>
        <authorList>
            <person name="Won M."/>
            <person name="Lee C.-M."/>
            <person name="Woen H.-Y."/>
            <person name="Kwon S.-W."/>
        </authorList>
    </citation>
    <scope>NUCLEOTIDE SEQUENCE [LARGE SCALE GENOMIC DNA]</scope>
    <source>
        <strain evidence="2 3">H25R-14</strain>
    </source>
</reference>
<evidence type="ECO:0000313" key="2">
    <source>
        <dbReference type="EMBL" id="UOQ59850.1"/>
    </source>
</evidence>
<keyword evidence="3" id="KW-1185">Reference proteome</keyword>
<evidence type="ECO:0000259" key="1">
    <source>
        <dbReference type="Pfam" id="PF07969"/>
    </source>
</evidence>
<dbReference type="InterPro" id="IPR013108">
    <property type="entry name" value="Amidohydro_3"/>
</dbReference>
<dbReference type="EMBL" id="CP095043">
    <property type="protein sequence ID" value="UOQ59850.1"/>
    <property type="molecule type" value="Genomic_DNA"/>
</dbReference>
<evidence type="ECO:0000313" key="3">
    <source>
        <dbReference type="Proteomes" id="UP000831775"/>
    </source>
</evidence>
<protein>
    <submittedName>
        <fullName evidence="2">Amidohydrolase family protein</fullName>
    </submittedName>
</protein>
<dbReference type="InterPro" id="IPR011059">
    <property type="entry name" value="Metal-dep_hydrolase_composite"/>
</dbReference>
<dbReference type="Gene3D" id="3.10.310.70">
    <property type="match status" value="1"/>
</dbReference>
<sequence>MAITASQLTGDDLLVTGGRVFQNADDTEASEAMLIRSGVVDAVGSLDRMRARAGVSIRELHVPGCTILPGFIDAHTHVEFSALARNEWLDVRGVSPRATCDAVAESIRNRGEGAWVVAQGTFLQELPDRADLDRVAPRTPVIVRESMHRLQANSEALRLAGFLDRAPSVRSGIVVHVDPAGRPTGLVEEGFDLFPIPAPSVDTLADLLERELRESFARHGVTTVFEIPATRAGVAAYTDLANRRALPTRITLTPVVSPGLSPLLERMADWTAEQFGDREDSDLIGSGGIKIFIDGDNDQAFHSAGFSREPRHWGAVTRTVDQLREELIWANQQDVQVWVHAIGDLAQDLMLEAVSQSRDRVGDPRLRTRLEHAGNLQLDHRQLRRMVELKVIPVPTANFISTDDGSGRYAFRTLGEAGLEPPGNSDTGGAIAEAPNPWFGIAHLVERRNRAGQLVAPDERVSVAEGVRGYTTYAARAAGLERVVGSLAPGSAADFGVYATDPRAAETSELLTMETEMTFVGGRATWQRNG</sequence>
<organism evidence="2 3">
    <name type="scientific">Leucobacter rhizosphaerae</name>
    <dbReference type="NCBI Taxonomy" id="2932245"/>
    <lineage>
        <taxon>Bacteria</taxon>
        <taxon>Bacillati</taxon>
        <taxon>Actinomycetota</taxon>
        <taxon>Actinomycetes</taxon>
        <taxon>Micrococcales</taxon>
        <taxon>Microbacteriaceae</taxon>
        <taxon>Leucobacter</taxon>
    </lineage>
</organism>
<feature type="domain" description="Amidohydrolase 3" evidence="1">
    <location>
        <begin position="64"/>
        <end position="523"/>
    </location>
</feature>
<dbReference type="SUPFAM" id="SSF51338">
    <property type="entry name" value="Composite domain of metallo-dependent hydrolases"/>
    <property type="match status" value="1"/>
</dbReference>
<dbReference type="PANTHER" id="PTHR22642:SF2">
    <property type="entry name" value="PROTEIN LONG AFTER FAR-RED 3"/>
    <property type="match status" value="1"/>
</dbReference>